<dbReference type="AlphaFoldDB" id="A0A2T5GBE8"/>
<name>A0A2T5GBE8_HYDSH</name>
<protein>
    <submittedName>
        <fullName evidence="1">Uncharacterized protein</fullName>
    </submittedName>
</protein>
<accession>A0A2T5GBE8</accession>
<evidence type="ECO:0000313" key="2">
    <source>
        <dbReference type="Proteomes" id="UP000244180"/>
    </source>
</evidence>
<gene>
    <name evidence="1" type="ORF">HSCHL_2012</name>
</gene>
<sequence>MKIRSYYSKPRRMGQVGRPLSSDLGAFFGAPIRRGRPAFFV</sequence>
<proteinExistence type="predicted"/>
<reference evidence="1 2" key="1">
    <citation type="submission" date="2017-08" db="EMBL/GenBank/DDBJ databases">
        <title>Burning lignite coal seam in the remote Altai Mountains harbors a hydrogen-driven thermophilic microbial community.</title>
        <authorList>
            <person name="Kadnikov V.V."/>
            <person name="Mardanov A.V."/>
            <person name="Ivasenko D."/>
            <person name="Beletsky A.V."/>
            <person name="Karnachuk O.V."/>
            <person name="Ravin N.V."/>
        </authorList>
    </citation>
    <scope>NUCLEOTIDE SEQUENCE [LARGE SCALE GENOMIC DNA]</scope>
    <source>
        <strain evidence="1">AL33</strain>
    </source>
</reference>
<organism evidence="1 2">
    <name type="scientific">Hydrogenibacillus schlegelii</name>
    <name type="common">Bacillus schlegelii</name>
    <dbReference type="NCBI Taxonomy" id="1484"/>
    <lineage>
        <taxon>Bacteria</taxon>
        <taxon>Bacillati</taxon>
        <taxon>Bacillota</taxon>
        <taxon>Bacilli</taxon>
        <taxon>Bacillales</taxon>
        <taxon>Bacillales Family X. Incertae Sedis</taxon>
        <taxon>Hydrogenibacillus</taxon>
    </lineage>
</organism>
<comment type="caution">
    <text evidence="1">The sequence shown here is derived from an EMBL/GenBank/DDBJ whole genome shotgun (WGS) entry which is preliminary data.</text>
</comment>
<dbReference type="EMBL" id="PEBV01000015">
    <property type="protein sequence ID" value="PTQ53517.1"/>
    <property type="molecule type" value="Genomic_DNA"/>
</dbReference>
<evidence type="ECO:0000313" key="1">
    <source>
        <dbReference type="EMBL" id="PTQ53517.1"/>
    </source>
</evidence>
<dbReference type="Proteomes" id="UP000244180">
    <property type="component" value="Unassembled WGS sequence"/>
</dbReference>